<comment type="caution">
    <text evidence="2">The sequence shown here is derived from an EMBL/GenBank/DDBJ whole genome shotgun (WGS) entry which is preliminary data.</text>
</comment>
<organism evidence="2 3">
    <name type="scientific">Carpediemonas membranifera</name>
    <dbReference type="NCBI Taxonomy" id="201153"/>
    <lineage>
        <taxon>Eukaryota</taxon>
        <taxon>Metamonada</taxon>
        <taxon>Carpediemonas-like organisms</taxon>
        <taxon>Carpediemonas</taxon>
    </lineage>
</organism>
<evidence type="ECO:0000313" key="3">
    <source>
        <dbReference type="Proteomes" id="UP000717585"/>
    </source>
</evidence>
<evidence type="ECO:0000313" key="2">
    <source>
        <dbReference type="EMBL" id="KAG9391263.1"/>
    </source>
</evidence>
<feature type="region of interest" description="Disordered" evidence="1">
    <location>
        <begin position="282"/>
        <end position="304"/>
    </location>
</feature>
<protein>
    <submittedName>
        <fullName evidence="2">Uncharacterized protein</fullName>
    </submittedName>
</protein>
<accession>A0A8J6AY37</accession>
<dbReference type="EMBL" id="JAHDYR010000062">
    <property type="protein sequence ID" value="KAG9391263.1"/>
    <property type="molecule type" value="Genomic_DNA"/>
</dbReference>
<dbReference type="AlphaFoldDB" id="A0A8J6AY37"/>
<gene>
    <name evidence="2" type="ORF">J8273_7537</name>
</gene>
<keyword evidence="3" id="KW-1185">Reference proteome</keyword>
<name>A0A8J6AY37_9EUKA</name>
<reference evidence="2" key="1">
    <citation type="submission" date="2021-05" db="EMBL/GenBank/DDBJ databases">
        <title>A free-living protist that lacks canonical eukaryotic 1 DNA replication and segregation systems.</title>
        <authorList>
            <person name="Salas-Leiva D.E."/>
            <person name="Tromer E.C."/>
            <person name="Curtis B.A."/>
            <person name="Jerlstrom-Hultqvist J."/>
            <person name="Kolisko M."/>
            <person name="Yi Z."/>
            <person name="Salas-Leiva J.S."/>
            <person name="Gallot-Lavallee L."/>
            <person name="Kops G.J.P.L."/>
            <person name="Archibald J.M."/>
            <person name="Simpson A.G.B."/>
            <person name="Roger A.J."/>
        </authorList>
    </citation>
    <scope>NUCLEOTIDE SEQUENCE</scope>
    <source>
        <strain evidence="2">BICM</strain>
    </source>
</reference>
<dbReference type="Proteomes" id="UP000717585">
    <property type="component" value="Unassembled WGS sequence"/>
</dbReference>
<evidence type="ECO:0000256" key="1">
    <source>
        <dbReference type="SAM" id="MobiDB-lite"/>
    </source>
</evidence>
<proteinExistence type="predicted"/>
<sequence length="328" mass="35785">MNHSGEIPVPQNAEIPQLSCSSAFDLHASAEDHDFENTSFDSMYNAPSSCDHEKCMDHVFSSTALQPFHSVSPSYSSLAEQSSDYDSDLGMLGITSIMLGDTAADEPDARVLSNGWAFTDITESLQIPEGKVSEAAVKAAVKETRDSSYGAWISRGSIRAWCTQCQAHGRHKMLVLRYRCARTCCDAVTCTLQSKYLYCPVSKRVFFSTSGDHTELAAPTARRQRGITVQLKRFIESLVEQGKTPSTISSDLQSTMGEESPSLRQIQNYVFRFKKKRESRRISAKSVGPHLPPATLAPSPPQTTVSIVSSVSNVGVSEPRFTSSVGPG</sequence>